<dbReference type="RefSeq" id="WP_034571086.1">
    <property type="nucleotide sequence ID" value="NZ_JQBS01000007.1"/>
</dbReference>
<reference evidence="1 2" key="1">
    <citation type="journal article" date="2015" name="Genome Announc.">
        <title>Expanding the biotechnology potential of lactobacilli through comparative genomics of 213 strains and associated genera.</title>
        <authorList>
            <person name="Sun Z."/>
            <person name="Harris H.M."/>
            <person name="McCann A."/>
            <person name="Guo C."/>
            <person name="Argimon S."/>
            <person name="Zhang W."/>
            <person name="Yang X."/>
            <person name="Jeffery I.B."/>
            <person name="Cooney J.C."/>
            <person name="Kagawa T.F."/>
            <person name="Liu W."/>
            <person name="Song Y."/>
            <person name="Salvetti E."/>
            <person name="Wrobel A."/>
            <person name="Rasinkangas P."/>
            <person name="Parkhill J."/>
            <person name="Rea M.C."/>
            <person name="O'Sullivan O."/>
            <person name="Ritari J."/>
            <person name="Douillard F.P."/>
            <person name="Paul Ross R."/>
            <person name="Yang R."/>
            <person name="Briner A.E."/>
            <person name="Felis G.E."/>
            <person name="de Vos W.M."/>
            <person name="Barrangou R."/>
            <person name="Klaenhammer T.R."/>
            <person name="Caufield P.W."/>
            <person name="Cui Y."/>
            <person name="Zhang H."/>
            <person name="O'Toole P.W."/>
        </authorList>
    </citation>
    <scope>NUCLEOTIDE SEQUENCE [LARGE SCALE GENOMIC DNA]</scope>
    <source>
        <strain evidence="1 2">DSM 20623</strain>
    </source>
</reference>
<evidence type="ECO:0000313" key="1">
    <source>
        <dbReference type="EMBL" id="KRN57319.1"/>
    </source>
</evidence>
<evidence type="ECO:0000313" key="2">
    <source>
        <dbReference type="Proteomes" id="UP000051658"/>
    </source>
</evidence>
<keyword evidence="2" id="KW-1185">Reference proteome</keyword>
<name>A0A0R2I5U8_CARDV</name>
<dbReference type="GeneID" id="89588297"/>
<gene>
    <name evidence="1" type="ORF">IV74_GL000300</name>
</gene>
<dbReference type="PATRIC" id="fig|1449336.4.peg.305"/>
<dbReference type="AlphaFoldDB" id="A0A0R2I5U8"/>
<protein>
    <submittedName>
        <fullName evidence="1">Uncharacterized protein</fullName>
    </submittedName>
</protein>
<organism evidence="1 2">
    <name type="scientific">Carnobacterium divergens DSM 20623</name>
    <dbReference type="NCBI Taxonomy" id="1449336"/>
    <lineage>
        <taxon>Bacteria</taxon>
        <taxon>Bacillati</taxon>
        <taxon>Bacillota</taxon>
        <taxon>Bacilli</taxon>
        <taxon>Lactobacillales</taxon>
        <taxon>Carnobacteriaceae</taxon>
        <taxon>Carnobacterium</taxon>
    </lineage>
</organism>
<sequence length="68" mass="7967">MRASRSHCLNYVETQRDAIDDCIKAIKKNFSEMDFENAYERDTMEEITNQMVRVCTQAKSSLSDYTFS</sequence>
<comment type="caution">
    <text evidence="1">The sequence shown here is derived from an EMBL/GenBank/DDBJ whole genome shotgun (WGS) entry which is preliminary data.</text>
</comment>
<dbReference type="EMBL" id="JQBS01000007">
    <property type="protein sequence ID" value="KRN57319.1"/>
    <property type="molecule type" value="Genomic_DNA"/>
</dbReference>
<accession>A0A0R2I5U8</accession>
<proteinExistence type="predicted"/>
<dbReference type="Proteomes" id="UP000051658">
    <property type="component" value="Unassembled WGS sequence"/>
</dbReference>